<feature type="disulfide bond" evidence="5">
    <location>
        <begin position="148"/>
        <end position="155"/>
    </location>
</feature>
<dbReference type="CDD" id="cd00191">
    <property type="entry name" value="TY"/>
    <property type="match status" value="1"/>
</dbReference>
<sequence>MARGSGEGHWAAAVSRLGCGGRAGEPQTPLRPAVGGGPAPASVAGNFLRVDQDKDKDCSLDCGGSPQKPLCASDGRTFSSRCEFQRAKCKDPRLEVAHRGGCRARAVSADVSRCVAERKYTQEQARRELQQVFIPECREDGTYSQVQCHSYTGYCWCVTPSGRPISGTAVAHKTPRCPGSVSEKLPQREGAGRAEDASAPALETQPQGDEEDIASRYPTLWTEQVKSRQNKTSKSAGERSRSHPGELPAPVRCTPGARHRGPGGTSEQLSRPEAGVWPSHGPSRRRWALAVTLVAALHPAPSSLPRPPGAPLEVARAGRLAGGLSALGVSPSAAHPGSGPSRAELKVQCWFCQRAQQPGWRGHGHCSGLGRLWGRLCGRLCGDPPD</sequence>
<feature type="compositionally biased region" description="Basic and acidic residues" evidence="6">
    <location>
        <begin position="185"/>
        <end position="196"/>
    </location>
</feature>
<dbReference type="EMBL" id="JAGFMF010012282">
    <property type="protein sequence ID" value="KAG8504746.1"/>
    <property type="molecule type" value="Genomic_DNA"/>
</dbReference>
<feature type="domain" description="Kazal-like" evidence="8">
    <location>
        <begin position="52"/>
        <end position="104"/>
    </location>
</feature>
<dbReference type="GO" id="GO:0030198">
    <property type="term" value="P:extracellular matrix organization"/>
    <property type="evidence" value="ECO:0007669"/>
    <property type="project" value="TreeGrafter"/>
</dbReference>
<reference evidence="9" key="1">
    <citation type="journal article" date="2021" name="Evol. Appl.">
        <title>The genome of the Pyrenean desman and the effects of bottlenecks and inbreeding on the genomic landscape of an endangered species.</title>
        <authorList>
            <person name="Escoda L."/>
            <person name="Castresana J."/>
        </authorList>
    </citation>
    <scope>NUCLEOTIDE SEQUENCE</scope>
    <source>
        <strain evidence="9">IBE-C5619</strain>
    </source>
</reference>
<dbReference type="OrthoDB" id="5986054at2759"/>
<dbReference type="FunFam" id="4.10.800.10:FF:000003">
    <property type="entry name" value="SPARC-related modular calcium-binding protein 2 isoform 1"/>
    <property type="match status" value="1"/>
</dbReference>
<dbReference type="GO" id="GO:0005615">
    <property type="term" value="C:extracellular space"/>
    <property type="evidence" value="ECO:0007669"/>
    <property type="project" value="TreeGrafter"/>
</dbReference>
<dbReference type="FunFam" id="3.30.60.30:FF:000012">
    <property type="entry name" value="SPARC-related modular calcium binding protein 1"/>
    <property type="match status" value="1"/>
</dbReference>
<dbReference type="GO" id="GO:0008201">
    <property type="term" value="F:heparin binding"/>
    <property type="evidence" value="ECO:0007669"/>
    <property type="project" value="TreeGrafter"/>
</dbReference>
<dbReference type="InterPro" id="IPR036058">
    <property type="entry name" value="Kazal_dom_sf"/>
</dbReference>
<dbReference type="AlphaFoldDB" id="A0A8J5ZDQ0"/>
<protein>
    <submittedName>
        <fullName evidence="9">SPARC-related modular calcium-binding protein 2</fullName>
    </submittedName>
</protein>
<evidence type="ECO:0000259" key="7">
    <source>
        <dbReference type="PROSITE" id="PS51162"/>
    </source>
</evidence>
<keyword evidence="10" id="KW-1185">Reference proteome</keyword>
<evidence type="ECO:0000256" key="5">
    <source>
        <dbReference type="PROSITE-ProRule" id="PRU00500"/>
    </source>
</evidence>
<dbReference type="SMART" id="SM00280">
    <property type="entry name" value="KAZAL"/>
    <property type="match status" value="1"/>
</dbReference>
<feature type="region of interest" description="Disordered" evidence="6">
    <location>
        <begin position="18"/>
        <end position="39"/>
    </location>
</feature>
<organism evidence="9 10">
    <name type="scientific">Galemys pyrenaicus</name>
    <name type="common">Iberian desman</name>
    <name type="synonym">Pyrenean desman</name>
    <dbReference type="NCBI Taxonomy" id="202257"/>
    <lineage>
        <taxon>Eukaryota</taxon>
        <taxon>Metazoa</taxon>
        <taxon>Chordata</taxon>
        <taxon>Craniata</taxon>
        <taxon>Vertebrata</taxon>
        <taxon>Euteleostomi</taxon>
        <taxon>Mammalia</taxon>
        <taxon>Eutheria</taxon>
        <taxon>Laurasiatheria</taxon>
        <taxon>Eulipotyphla</taxon>
        <taxon>Talpidae</taxon>
        <taxon>Galemys</taxon>
    </lineage>
</organism>
<evidence type="ECO:0000313" key="9">
    <source>
        <dbReference type="EMBL" id="KAG8504746.1"/>
    </source>
</evidence>
<dbReference type="Pfam" id="PF07648">
    <property type="entry name" value="Kazal_2"/>
    <property type="match status" value="1"/>
</dbReference>
<dbReference type="CDD" id="cd00104">
    <property type="entry name" value="KAZAL_FS"/>
    <property type="match status" value="1"/>
</dbReference>
<name>A0A8J5ZDQ0_GALPY</name>
<feature type="region of interest" description="Disordered" evidence="6">
    <location>
        <begin position="170"/>
        <end position="282"/>
    </location>
</feature>
<dbReference type="PROSITE" id="PS51162">
    <property type="entry name" value="THYROGLOBULIN_1_2"/>
    <property type="match status" value="1"/>
</dbReference>
<dbReference type="PANTHER" id="PTHR12352:SF21">
    <property type="entry name" value="SPARC-RELATED MODULAR CALCIUM-BINDING PROTEIN 2"/>
    <property type="match status" value="1"/>
</dbReference>
<keyword evidence="3" id="KW-0677">Repeat</keyword>
<comment type="caution">
    <text evidence="5">Lacks conserved residue(s) required for the propagation of feature annotation.</text>
</comment>
<dbReference type="PROSITE" id="PS51465">
    <property type="entry name" value="KAZAL_2"/>
    <property type="match status" value="1"/>
</dbReference>
<dbReference type="Proteomes" id="UP000700334">
    <property type="component" value="Unassembled WGS sequence"/>
</dbReference>
<dbReference type="GO" id="GO:0005604">
    <property type="term" value="C:basement membrane"/>
    <property type="evidence" value="ECO:0007669"/>
    <property type="project" value="TreeGrafter"/>
</dbReference>
<evidence type="ECO:0000256" key="1">
    <source>
        <dbReference type="ARBA" id="ARBA00004613"/>
    </source>
</evidence>
<feature type="disulfide bond" evidence="5">
    <location>
        <begin position="157"/>
        <end position="177"/>
    </location>
</feature>
<proteinExistence type="predicted"/>
<dbReference type="GO" id="GO:0050840">
    <property type="term" value="F:extracellular matrix binding"/>
    <property type="evidence" value="ECO:0007669"/>
    <property type="project" value="TreeGrafter"/>
</dbReference>
<dbReference type="InterPro" id="IPR036857">
    <property type="entry name" value="Thyroglobulin_1_sf"/>
</dbReference>
<dbReference type="SUPFAM" id="SSF100895">
    <property type="entry name" value="Kazal-type serine protease inhibitors"/>
    <property type="match status" value="1"/>
</dbReference>
<comment type="subcellular location">
    <subcellularLocation>
        <location evidence="1">Secreted</location>
    </subcellularLocation>
</comment>
<dbReference type="Gene3D" id="3.30.60.30">
    <property type="match status" value="1"/>
</dbReference>
<dbReference type="PANTHER" id="PTHR12352">
    <property type="entry name" value="SECRETED MODULAR CALCIUM-BINDING PROTEIN"/>
    <property type="match status" value="1"/>
</dbReference>
<dbReference type="SMART" id="SM00211">
    <property type="entry name" value="TY"/>
    <property type="match status" value="1"/>
</dbReference>
<dbReference type="InterPro" id="IPR000716">
    <property type="entry name" value="Thyroglobulin_1"/>
</dbReference>
<gene>
    <name evidence="9" type="ORF">J0S82_015874</name>
</gene>
<dbReference type="InterPro" id="IPR002350">
    <property type="entry name" value="Kazal_dom"/>
</dbReference>
<dbReference type="Gene3D" id="4.10.800.10">
    <property type="entry name" value="Thyroglobulin type-1"/>
    <property type="match status" value="1"/>
</dbReference>
<dbReference type="Pfam" id="PF00086">
    <property type="entry name" value="Thyroglobulin_1"/>
    <property type="match status" value="1"/>
</dbReference>
<accession>A0A8J5ZDQ0</accession>
<dbReference type="PROSITE" id="PS00484">
    <property type="entry name" value="THYROGLOBULIN_1_1"/>
    <property type="match status" value="1"/>
</dbReference>
<keyword evidence="2" id="KW-0964">Secreted</keyword>
<evidence type="ECO:0000256" key="3">
    <source>
        <dbReference type="ARBA" id="ARBA00022737"/>
    </source>
</evidence>
<dbReference type="Pfam" id="PF16597">
    <property type="entry name" value="Thyroglob_assoc"/>
    <property type="match status" value="1"/>
</dbReference>
<feature type="domain" description="Thyroglobulin type-1" evidence="7">
    <location>
        <begin position="111"/>
        <end position="177"/>
    </location>
</feature>
<evidence type="ECO:0000256" key="2">
    <source>
        <dbReference type="ARBA" id="ARBA00022525"/>
    </source>
</evidence>
<dbReference type="InterPro" id="IPR051950">
    <property type="entry name" value="Dev_reg/Prot_inhib"/>
</dbReference>
<comment type="caution">
    <text evidence="9">The sequence shown here is derived from an EMBL/GenBank/DDBJ whole genome shotgun (WGS) entry which is preliminary data.</text>
</comment>
<evidence type="ECO:0000256" key="6">
    <source>
        <dbReference type="SAM" id="MobiDB-lite"/>
    </source>
</evidence>
<evidence type="ECO:0000313" key="10">
    <source>
        <dbReference type="Proteomes" id="UP000700334"/>
    </source>
</evidence>
<evidence type="ECO:0000259" key="8">
    <source>
        <dbReference type="PROSITE" id="PS51465"/>
    </source>
</evidence>
<evidence type="ECO:0000256" key="4">
    <source>
        <dbReference type="ARBA" id="ARBA00023157"/>
    </source>
</evidence>
<keyword evidence="4 5" id="KW-1015">Disulfide bond</keyword>
<dbReference type="SUPFAM" id="SSF57610">
    <property type="entry name" value="Thyroglobulin type-1 domain"/>
    <property type="match status" value="1"/>
</dbReference>